<gene>
    <name evidence="1" type="ORF">LCGC14_2275050</name>
</gene>
<proteinExistence type="predicted"/>
<dbReference type="EMBL" id="LAZR01031531">
    <property type="protein sequence ID" value="KKL53477.1"/>
    <property type="molecule type" value="Genomic_DNA"/>
</dbReference>
<name>A0A0F9FQY6_9ZZZZ</name>
<organism evidence="1">
    <name type="scientific">marine sediment metagenome</name>
    <dbReference type="NCBI Taxonomy" id="412755"/>
    <lineage>
        <taxon>unclassified sequences</taxon>
        <taxon>metagenomes</taxon>
        <taxon>ecological metagenomes</taxon>
    </lineage>
</organism>
<comment type="caution">
    <text evidence="1">The sequence shown here is derived from an EMBL/GenBank/DDBJ whole genome shotgun (WGS) entry which is preliminary data.</text>
</comment>
<dbReference type="AlphaFoldDB" id="A0A0F9FQY6"/>
<accession>A0A0F9FQY6</accession>
<reference evidence="1" key="1">
    <citation type="journal article" date="2015" name="Nature">
        <title>Complex archaea that bridge the gap between prokaryotes and eukaryotes.</title>
        <authorList>
            <person name="Spang A."/>
            <person name="Saw J.H."/>
            <person name="Jorgensen S.L."/>
            <person name="Zaremba-Niedzwiedzka K."/>
            <person name="Martijn J."/>
            <person name="Lind A.E."/>
            <person name="van Eijk R."/>
            <person name="Schleper C."/>
            <person name="Guy L."/>
            <person name="Ettema T.J."/>
        </authorList>
    </citation>
    <scope>NUCLEOTIDE SEQUENCE</scope>
</reference>
<evidence type="ECO:0000313" key="1">
    <source>
        <dbReference type="EMBL" id="KKL53477.1"/>
    </source>
</evidence>
<protein>
    <submittedName>
        <fullName evidence="1">Uncharacterized protein</fullName>
    </submittedName>
</protein>
<sequence length="119" mass="13551">MKKFLVLVVVILALFTIDHPMIKEPREKLLGEGVGLLSSASNVNRGPAASMAKNRIKSELTLSETELEYLEETMQTDEQLQLFHTRYCRSKDLNLYFYEDRLNTVCDIAATALAERRGK</sequence>